<dbReference type="GO" id="GO:0005737">
    <property type="term" value="C:cytoplasm"/>
    <property type="evidence" value="ECO:0007669"/>
    <property type="project" value="UniProtKB-SubCell"/>
</dbReference>
<evidence type="ECO:0000256" key="10">
    <source>
        <dbReference type="PROSITE-ProRule" id="PRU00169"/>
    </source>
</evidence>
<keyword evidence="8" id="KW-0804">Transcription</keyword>
<organism evidence="13 14">
    <name type="scientific">Murimonas intestini</name>
    <dbReference type="NCBI Taxonomy" id="1337051"/>
    <lineage>
        <taxon>Bacteria</taxon>
        <taxon>Bacillati</taxon>
        <taxon>Bacillota</taxon>
        <taxon>Clostridia</taxon>
        <taxon>Lachnospirales</taxon>
        <taxon>Lachnospiraceae</taxon>
        <taxon>Murimonas</taxon>
    </lineage>
</organism>
<dbReference type="SMART" id="SM00448">
    <property type="entry name" value="REC"/>
    <property type="match status" value="1"/>
</dbReference>
<evidence type="ECO:0000259" key="11">
    <source>
        <dbReference type="PROSITE" id="PS01124"/>
    </source>
</evidence>
<evidence type="ECO:0000313" key="14">
    <source>
        <dbReference type="Proteomes" id="UP000245412"/>
    </source>
</evidence>
<comment type="caution">
    <text evidence="13">The sequence shown here is derived from an EMBL/GenBank/DDBJ whole genome shotgun (WGS) entry which is preliminary data.</text>
</comment>
<evidence type="ECO:0000313" key="13">
    <source>
        <dbReference type="EMBL" id="PWJ75097.1"/>
    </source>
</evidence>
<keyword evidence="7" id="KW-0238">DNA-binding</keyword>
<dbReference type="Pfam" id="PF12833">
    <property type="entry name" value="HTH_18"/>
    <property type="match status" value="1"/>
</dbReference>
<dbReference type="SUPFAM" id="SSF46689">
    <property type="entry name" value="Homeodomain-like"/>
    <property type="match status" value="2"/>
</dbReference>
<reference evidence="13 14" key="1">
    <citation type="submission" date="2018-05" db="EMBL/GenBank/DDBJ databases">
        <authorList>
            <person name="Goeker M."/>
            <person name="Huntemann M."/>
            <person name="Clum A."/>
            <person name="Pillay M."/>
            <person name="Palaniappan K."/>
            <person name="Varghese N."/>
            <person name="Mikhailova N."/>
            <person name="Stamatis D."/>
            <person name="Reddy T."/>
            <person name="Daum C."/>
            <person name="Shapiro N."/>
            <person name="Ivanova N."/>
            <person name="Kyrpides N."/>
            <person name="Woyke T."/>
        </authorList>
    </citation>
    <scope>NUCLEOTIDE SEQUENCE [LARGE SCALE GENOMIC DNA]</scope>
    <source>
        <strain evidence="13 14">DSM 26524</strain>
    </source>
</reference>
<dbReference type="InterPro" id="IPR001789">
    <property type="entry name" value="Sig_transdc_resp-reg_receiver"/>
</dbReference>
<dbReference type="InterPro" id="IPR020449">
    <property type="entry name" value="Tscrpt_reg_AraC-type_HTH"/>
</dbReference>
<dbReference type="AlphaFoldDB" id="A0AB73T3K1"/>
<dbReference type="PROSITE" id="PS01124">
    <property type="entry name" value="HTH_ARAC_FAMILY_2"/>
    <property type="match status" value="1"/>
</dbReference>
<dbReference type="SMART" id="SM00342">
    <property type="entry name" value="HTH_ARAC"/>
    <property type="match status" value="1"/>
</dbReference>
<keyword evidence="3" id="KW-0963">Cytoplasm</keyword>
<feature type="domain" description="HTH araC/xylS-type" evidence="11">
    <location>
        <begin position="388"/>
        <end position="487"/>
    </location>
</feature>
<dbReference type="PANTHER" id="PTHR42713">
    <property type="entry name" value="HISTIDINE KINASE-RELATED"/>
    <property type="match status" value="1"/>
</dbReference>
<dbReference type="PROSITE" id="PS50110">
    <property type="entry name" value="RESPONSE_REGULATORY"/>
    <property type="match status" value="1"/>
</dbReference>
<dbReference type="SUPFAM" id="SSF52172">
    <property type="entry name" value="CheY-like"/>
    <property type="match status" value="1"/>
</dbReference>
<dbReference type="EMBL" id="QGGY01000007">
    <property type="protein sequence ID" value="PWJ75097.1"/>
    <property type="molecule type" value="Genomic_DNA"/>
</dbReference>
<evidence type="ECO:0000256" key="4">
    <source>
        <dbReference type="ARBA" id="ARBA00022553"/>
    </source>
</evidence>
<dbReference type="InterPro" id="IPR011006">
    <property type="entry name" value="CheY-like_superfamily"/>
</dbReference>
<dbReference type="RefSeq" id="WP_109626872.1">
    <property type="nucleotide sequence ID" value="NZ_JANKBI010000007.1"/>
</dbReference>
<evidence type="ECO:0000256" key="9">
    <source>
        <dbReference type="ARBA" id="ARBA00024867"/>
    </source>
</evidence>
<comment type="function">
    <text evidence="9">May play the central regulatory role in sporulation. It may be an element of the effector pathway responsible for the activation of sporulation genes in response to nutritional stress. Spo0A may act in concert with spo0H (a sigma factor) to control the expression of some genes that are critical to the sporulation process.</text>
</comment>
<dbReference type="Proteomes" id="UP000245412">
    <property type="component" value="Unassembled WGS sequence"/>
</dbReference>
<dbReference type="Pfam" id="PF00072">
    <property type="entry name" value="Response_reg"/>
    <property type="match status" value="1"/>
</dbReference>
<dbReference type="GO" id="GO:0043565">
    <property type="term" value="F:sequence-specific DNA binding"/>
    <property type="evidence" value="ECO:0007669"/>
    <property type="project" value="InterPro"/>
</dbReference>
<dbReference type="GO" id="GO:0003700">
    <property type="term" value="F:DNA-binding transcription factor activity"/>
    <property type="evidence" value="ECO:0007669"/>
    <property type="project" value="InterPro"/>
</dbReference>
<evidence type="ECO:0000256" key="3">
    <source>
        <dbReference type="ARBA" id="ARBA00022490"/>
    </source>
</evidence>
<dbReference type="Gene3D" id="1.10.10.60">
    <property type="entry name" value="Homeodomain-like"/>
    <property type="match status" value="2"/>
</dbReference>
<evidence type="ECO:0000256" key="8">
    <source>
        <dbReference type="ARBA" id="ARBA00023163"/>
    </source>
</evidence>
<dbReference type="InterPro" id="IPR018060">
    <property type="entry name" value="HTH_AraC"/>
</dbReference>
<keyword evidence="5" id="KW-0902">Two-component regulatory system</keyword>
<evidence type="ECO:0000256" key="1">
    <source>
        <dbReference type="ARBA" id="ARBA00004496"/>
    </source>
</evidence>
<sequence length="488" mass="55685">MYRVLIVDDEFPALRFVSSIIEHFSQAFKVVGTVSSGELALNFLKKQAVDLLVTDISMHGMNGIELAQTARKMQPNIHIVIISGYGEFEYAQGAIQAGVDEYLLKPISVTKMAAILQSIQEKLETENMDLSASILPALACGQPCSKENVERLYGRNSYRFAYIRWGNLDMALPKSLRATSLILPANENFYVLRGRDDDERILIAEDRGVDEFLSQLSVYMTMYGNLSTWSAVYTPVLRPIEELTSFITPAINMIYQRTIIGKHQIMQFTGGSTPKIIKLPASDLKQLTYFISFDKTRMIKDYFSSLALTWEHANTPQRQVWHMGHQIIHQIAAVYQPVCNRLDEILHDFDNLIHCTNSYEDLMDGTYSILFEDGGARDRKMSTQELYDYAISYIRENYVQPLSMQSVCDEIGISQTYLSRLFRKYSNTTFNAFLTKCRMEAAMQLLLEKPDLLLRDVAACVGYEDSSYFTKVFRQYTGKTPSQWTTGE</sequence>
<dbReference type="InterPro" id="IPR018062">
    <property type="entry name" value="HTH_AraC-typ_CS"/>
</dbReference>
<keyword evidence="14" id="KW-1185">Reference proteome</keyword>
<proteinExistence type="predicted"/>
<dbReference type="InterPro" id="IPR009057">
    <property type="entry name" value="Homeodomain-like_sf"/>
</dbReference>
<dbReference type="Gene3D" id="3.40.50.2300">
    <property type="match status" value="1"/>
</dbReference>
<evidence type="ECO:0000256" key="5">
    <source>
        <dbReference type="ARBA" id="ARBA00023012"/>
    </source>
</evidence>
<dbReference type="PANTHER" id="PTHR42713:SF3">
    <property type="entry name" value="TRANSCRIPTIONAL REGULATORY PROTEIN HPTR"/>
    <property type="match status" value="1"/>
</dbReference>
<evidence type="ECO:0000256" key="2">
    <source>
        <dbReference type="ARBA" id="ARBA00018672"/>
    </source>
</evidence>
<evidence type="ECO:0000256" key="6">
    <source>
        <dbReference type="ARBA" id="ARBA00023015"/>
    </source>
</evidence>
<keyword evidence="6" id="KW-0805">Transcription regulation</keyword>
<dbReference type="InterPro" id="IPR051552">
    <property type="entry name" value="HptR"/>
</dbReference>
<dbReference type="PROSITE" id="PS00041">
    <property type="entry name" value="HTH_ARAC_FAMILY_1"/>
    <property type="match status" value="1"/>
</dbReference>
<accession>A0AB73T3K1</accession>
<dbReference type="CDD" id="cd17536">
    <property type="entry name" value="REC_YesN-like"/>
    <property type="match status" value="1"/>
</dbReference>
<name>A0AB73T3K1_9FIRM</name>
<protein>
    <recommendedName>
        <fullName evidence="2">Stage 0 sporulation protein A homolog</fullName>
    </recommendedName>
</protein>
<feature type="modified residue" description="4-aspartylphosphate" evidence="10">
    <location>
        <position position="55"/>
    </location>
</feature>
<dbReference type="PRINTS" id="PR00032">
    <property type="entry name" value="HTHARAC"/>
</dbReference>
<evidence type="ECO:0000259" key="12">
    <source>
        <dbReference type="PROSITE" id="PS50110"/>
    </source>
</evidence>
<keyword evidence="4 10" id="KW-0597">Phosphoprotein</keyword>
<feature type="domain" description="Response regulatory" evidence="12">
    <location>
        <begin position="3"/>
        <end position="120"/>
    </location>
</feature>
<dbReference type="GO" id="GO:0000160">
    <property type="term" value="P:phosphorelay signal transduction system"/>
    <property type="evidence" value="ECO:0007669"/>
    <property type="project" value="UniProtKB-KW"/>
</dbReference>
<gene>
    <name evidence="13" type="ORF">C7383_107104</name>
</gene>
<comment type="subcellular location">
    <subcellularLocation>
        <location evidence="1">Cytoplasm</location>
    </subcellularLocation>
</comment>
<evidence type="ECO:0000256" key="7">
    <source>
        <dbReference type="ARBA" id="ARBA00023125"/>
    </source>
</evidence>